<organism evidence="5 6">
    <name type="scientific">Paenibacillus solanacearum</name>
    <dbReference type="NCBI Taxonomy" id="2048548"/>
    <lineage>
        <taxon>Bacteria</taxon>
        <taxon>Bacillati</taxon>
        <taxon>Bacillota</taxon>
        <taxon>Bacilli</taxon>
        <taxon>Bacillales</taxon>
        <taxon>Paenibacillaceae</taxon>
        <taxon>Paenibacillus</taxon>
    </lineage>
</organism>
<evidence type="ECO:0000256" key="3">
    <source>
        <dbReference type="ARBA" id="ARBA00022729"/>
    </source>
</evidence>
<dbReference type="Pfam" id="PF22637">
    <property type="entry name" value="CBM_4_9_1"/>
    <property type="match status" value="1"/>
</dbReference>
<dbReference type="GO" id="GO:0005576">
    <property type="term" value="C:extracellular region"/>
    <property type="evidence" value="ECO:0007669"/>
    <property type="project" value="UniProtKB-SubCell"/>
</dbReference>
<dbReference type="InterPro" id="IPR003343">
    <property type="entry name" value="Big_2"/>
</dbReference>
<dbReference type="PANTHER" id="PTHR38045:SF1">
    <property type="entry name" value="HEPARINASE II_III-LIKE PROTEIN"/>
    <property type="match status" value="1"/>
</dbReference>
<proteinExistence type="predicted"/>
<dbReference type="PANTHER" id="PTHR38045">
    <property type="entry name" value="CHROMOSOME 1, WHOLE GENOME SHOTGUN SEQUENCE"/>
    <property type="match status" value="1"/>
</dbReference>
<dbReference type="Proteomes" id="UP000693672">
    <property type="component" value="Unassembled WGS sequence"/>
</dbReference>
<reference evidence="5" key="1">
    <citation type="submission" date="2021-06" db="EMBL/GenBank/DDBJ databases">
        <authorList>
            <person name="Criscuolo A."/>
        </authorList>
    </citation>
    <scope>NUCLEOTIDE SEQUENCE</scope>
    <source>
        <strain evidence="5">CIP111600</strain>
    </source>
</reference>
<accession>A0A916K495</accession>
<dbReference type="NCBIfam" id="NF033679">
    <property type="entry name" value="DNRLRE_dom"/>
    <property type="match status" value="1"/>
</dbReference>
<dbReference type="InterPro" id="IPR032518">
    <property type="entry name" value="HepII_N"/>
</dbReference>
<evidence type="ECO:0000313" key="5">
    <source>
        <dbReference type="EMBL" id="CAG7642875.1"/>
    </source>
</evidence>
<evidence type="ECO:0000256" key="1">
    <source>
        <dbReference type="ARBA" id="ARBA00004613"/>
    </source>
</evidence>
<dbReference type="InterPro" id="IPR055372">
    <property type="entry name" value="CBM96"/>
</dbReference>
<evidence type="ECO:0000313" key="6">
    <source>
        <dbReference type="Proteomes" id="UP000693672"/>
    </source>
</evidence>
<keyword evidence="3" id="KW-0732">Signal</keyword>
<name>A0A916K495_9BACL</name>
<dbReference type="Pfam" id="PF02368">
    <property type="entry name" value="Big_2"/>
    <property type="match status" value="1"/>
</dbReference>
<dbReference type="PROSITE" id="PS50022">
    <property type="entry name" value="FA58C_3"/>
    <property type="match status" value="1"/>
</dbReference>
<dbReference type="SMART" id="SM00635">
    <property type="entry name" value="BID_2"/>
    <property type="match status" value="1"/>
</dbReference>
<evidence type="ECO:0000259" key="4">
    <source>
        <dbReference type="PROSITE" id="PS50022"/>
    </source>
</evidence>
<dbReference type="Pfam" id="PF00754">
    <property type="entry name" value="F5_F8_type_C"/>
    <property type="match status" value="1"/>
</dbReference>
<keyword evidence="2" id="KW-0964">Secreted</keyword>
<dbReference type="InterPro" id="IPR054563">
    <property type="entry name" value="HylB-like_N"/>
</dbReference>
<comment type="caution">
    <text evidence="5">The sequence shown here is derived from an EMBL/GenBank/DDBJ whole genome shotgun (WGS) entry which is preliminary data.</text>
</comment>
<dbReference type="InterPro" id="IPR000421">
    <property type="entry name" value="FA58C"/>
</dbReference>
<dbReference type="Pfam" id="PF24517">
    <property type="entry name" value="CBM96"/>
    <property type="match status" value="1"/>
</dbReference>
<feature type="domain" description="F5/8 type C" evidence="4">
    <location>
        <begin position="890"/>
        <end position="1028"/>
    </location>
</feature>
<evidence type="ECO:0000256" key="2">
    <source>
        <dbReference type="ARBA" id="ARBA00022525"/>
    </source>
</evidence>
<dbReference type="EMBL" id="CAJVAS010000023">
    <property type="protein sequence ID" value="CAG7642875.1"/>
    <property type="molecule type" value="Genomic_DNA"/>
</dbReference>
<sequence length="1527" mass="163976">MHAAMKMLNSVRLKSLKLCFVATVIAALVAGAFPVYPVHAETAAAAAEGLVPEGPSVLVNGGFEQASNGLPANWNKWVASGSPQFASDSQTVKEGSRSLKIQSAETSRGSMTQSARVEPNQNYQLSAWIKTDNIVSNDRGVVLRYQFSDVDGKKIGADMFTAARKGTGDWQQLTHKMAVPSGAVKVLVELFLWGATGTVWFDDVRLSKTIAITDLISPSHPRLLATAADFEALKGRIASDARLKNWYGLLLAKADKMLTEPPSKYELPDGVRLLSVSRKVIERIHNLALIYRLTGDAKYAERAWTELEAAGNFKDWNPSHFLDTAEMTHAFAIGYDWLYDYWSAERRVFLRNATVTKGFGPALTGYNKPDFWVTTTNNWNFVVNGGIGMGALAFGDEPEVKATAEDLLQRGFASLPNALPQWAPDGGWYEGPGYWSYSIQYIGLYFKALKTALGTDFGLSQSPGLPLNGDFPIYTSGPVNQTFNFADAGSGIPNAPSLYWFGSDFNKPEYGWWQTQRIDKNPSPLDLLWYVPSSYPGPRAAGVGLDKYFRNVEAATFRSAWEDPNALFAGFKGTSKEKNHNNLDAGTFVFDALGVRWAQELGSDDYNLPGYFGNQRWTYYRMRSEGQNTLVINPGEGPDQNPNATINLKRVESTPREALAVADLTSAYADQAIKAERGIRMLDYRRQFLVQDEVQAKAPSEYWWFMHTSTQIDQIDPNGQWAMLKMGGKRLWARILSPAQAKFVAMDAQPLPTSPNPGGQNPNNGIRKLAIHIENVQDLRLSVLMVPLREGEASPSALPPVVPLSDWQTDSTAPPLLSGISVNGAPLTGFSGETFTYDASLPSGATTVPVVTSTAADSGAEVAIQQAAKLPGTAWIDVKLPGGASSRYAVHFPGKVGAGEAGLPVIAVAASADDGNVAENTIDDDMATRWSAEGDGQWIRYDLGAPAAVRSVSIAWYRGNERTSAFDIEISSDGTNWTQAYSGTSSGISAELENYAIGERIARYVRIVGRGNSQNKFNSIVETRIYYRIAPEQNKAPALKSVTLTSDATDLKVTQTAKLALTGTMTTGTPADLQAASVQYHSSNPAIASVDESGVVSAKGEGTARITATVTLGGYLKFGSVPMTVIDPLNRKLYPTHDTFVRDGTYADTNYGTTGTLTVKKSSPGFERQSFLQFDLKGVAGEVESAVLSLYGVVADSGGTEADQTVHAVESDDWSEKSVTWNNRPALGDALATVRADSTAAWRNFDVTGYIKAQLTGDKTASLAVTQDAAPGLATNFNSKESAQFKPNLTLKLKDANAPRITVTGVTYGQGYAGSATPMVTAEDAESGVQSLTVTLNGGTYASGTPITAAGLYTLRAEAADFAGNKATEAVTFAVYDPSRGPVTAAGWFAVDRAMAVTGSVNGVIGGDNGDSNNRGNAKLHLEANLGYGTGQGLTGSLRLHIEPGGLRLDLQKIGFLVIEGQSAIVQGTASGSDGGRYTVRMALSDPETKGKPSPTVSLTVWKEGGDSTVWEYTEQPLTGAVNIRNK</sequence>
<protein>
    <recommendedName>
        <fullName evidence="4">F5/8 type C domain-containing protein</fullName>
    </recommendedName>
</protein>
<dbReference type="Pfam" id="PF16332">
    <property type="entry name" value="DUF4962"/>
    <property type="match status" value="1"/>
</dbReference>
<keyword evidence="6" id="KW-1185">Reference proteome</keyword>
<gene>
    <name evidence="5" type="ORF">PAESOLCIP111_04395</name>
</gene>
<comment type="subcellular location">
    <subcellularLocation>
        <location evidence="1">Secreted</location>
    </subcellularLocation>
</comment>